<dbReference type="GO" id="GO:0016020">
    <property type="term" value="C:membrane"/>
    <property type="evidence" value="ECO:0007669"/>
    <property type="project" value="InterPro"/>
</dbReference>
<organism evidence="1 2">
    <name type="scientific">Asanoa hainanensis</name>
    <dbReference type="NCBI Taxonomy" id="560556"/>
    <lineage>
        <taxon>Bacteria</taxon>
        <taxon>Bacillati</taxon>
        <taxon>Actinomycetota</taxon>
        <taxon>Actinomycetes</taxon>
        <taxon>Micromonosporales</taxon>
        <taxon>Micromonosporaceae</taxon>
        <taxon>Asanoa</taxon>
    </lineage>
</organism>
<dbReference type="PANTHER" id="PTHR35984">
    <property type="entry name" value="PERIPLASMIC SERINE PROTEASE"/>
    <property type="match status" value="1"/>
</dbReference>
<reference evidence="1 2" key="1">
    <citation type="submission" date="2017-06" db="EMBL/GenBank/DDBJ databases">
        <authorList>
            <person name="Kim H.J."/>
            <person name="Triplett B.A."/>
        </authorList>
    </citation>
    <scope>NUCLEOTIDE SEQUENCE [LARGE SCALE GENOMIC DNA]</scope>
    <source>
        <strain evidence="1 2">CGMCC 4.5593</strain>
    </source>
</reference>
<accession>A0A239INN8</accession>
<dbReference type="AlphaFoldDB" id="A0A239INN8"/>
<dbReference type="OrthoDB" id="1493005at2"/>
<dbReference type="Pfam" id="PF01972">
    <property type="entry name" value="SDH_protease"/>
    <property type="match status" value="1"/>
</dbReference>
<dbReference type="Gene3D" id="3.90.226.10">
    <property type="entry name" value="2-enoyl-CoA Hydratase, Chain A, domain 1"/>
    <property type="match status" value="1"/>
</dbReference>
<evidence type="ECO:0000313" key="2">
    <source>
        <dbReference type="Proteomes" id="UP000198362"/>
    </source>
</evidence>
<keyword evidence="2" id="KW-1185">Reference proteome</keyword>
<gene>
    <name evidence="1" type="ORF">SAMN05421812_102485</name>
</gene>
<dbReference type="EMBL" id="FZPH01000002">
    <property type="protein sequence ID" value="SNS95157.1"/>
    <property type="molecule type" value="Genomic_DNA"/>
</dbReference>
<proteinExistence type="predicted"/>
<protein>
    <submittedName>
        <fullName evidence="1">Serine dehydrogenase proteinase</fullName>
    </submittedName>
</protein>
<evidence type="ECO:0000313" key="1">
    <source>
        <dbReference type="EMBL" id="SNS95157.1"/>
    </source>
</evidence>
<dbReference type="Proteomes" id="UP000198362">
    <property type="component" value="Unassembled WGS sequence"/>
</dbReference>
<dbReference type="InterPro" id="IPR002825">
    <property type="entry name" value="Pept_S49_ser-pept_pro"/>
</dbReference>
<dbReference type="SUPFAM" id="SSF52096">
    <property type="entry name" value="ClpP/crotonase"/>
    <property type="match status" value="1"/>
</dbReference>
<dbReference type="InterPro" id="IPR029045">
    <property type="entry name" value="ClpP/crotonase-like_dom_sf"/>
</dbReference>
<name>A0A239INN8_9ACTN</name>
<dbReference type="PANTHER" id="PTHR35984:SF1">
    <property type="entry name" value="PERIPLASMIC SERINE PROTEASE"/>
    <property type="match status" value="1"/>
</dbReference>
<sequence length="294" mass="31961">MTDTWQRPQLAASLKPSRSPLFVAQHSERYARQALIGEYEDRYGVTLIVMIDAIFAANVTYLEELLFDAEVGRPLHLMIASPGGDGEAAVRMVRSIRTRCSQLTVIVPDLAKSAATLICLGADRILMGPAGDLGPVDPQFQIRRSLVSAREIVAAVAEAEARIKAAPDTYPLFAALLSDVNLLMVEQARSAIQRSEGLVREALSCCTGRGEDLIDQLTAALKRPLIDEVSTHNTVVPADAAAKLGLPAEAADVTGDQWHLLWSLWTRYFLLGCFPAGQNAVYEGRRVSHVEEPA</sequence>